<dbReference type="Pfam" id="PF00106">
    <property type="entry name" value="adh_short"/>
    <property type="match status" value="1"/>
</dbReference>
<proteinExistence type="inferred from homology"/>
<dbReference type="EMBL" id="PJEX01000104">
    <property type="protein sequence ID" value="TKW55296.1"/>
    <property type="molecule type" value="Genomic_DNA"/>
</dbReference>
<keyword evidence="2" id="KW-0521">NADP</keyword>
<accession>A0A4V6DH47</accession>
<gene>
    <name evidence="4" type="ORF">CTA1_959</name>
</gene>
<dbReference type="AlphaFoldDB" id="A0A4V6DH47"/>
<reference evidence="4 5" key="1">
    <citation type="journal article" date="2019" name="PLoS ONE">
        <title>Comparative genome analysis indicates high evolutionary potential of pathogenicity genes in Colletotrichum tanaceti.</title>
        <authorList>
            <person name="Lelwala R.V."/>
            <person name="Korhonen P.K."/>
            <person name="Young N.D."/>
            <person name="Scott J.B."/>
            <person name="Ades P.A."/>
            <person name="Gasser R.B."/>
            <person name="Taylor P.W.J."/>
        </authorList>
    </citation>
    <scope>NUCLEOTIDE SEQUENCE [LARGE SCALE GENOMIC DNA]</scope>
    <source>
        <strain evidence="4">BRIP57314</strain>
    </source>
</reference>
<evidence type="ECO:0000256" key="3">
    <source>
        <dbReference type="ARBA" id="ARBA00023002"/>
    </source>
</evidence>
<evidence type="ECO:0000256" key="2">
    <source>
        <dbReference type="ARBA" id="ARBA00022857"/>
    </source>
</evidence>
<dbReference type="InterPro" id="IPR002347">
    <property type="entry name" value="SDR_fam"/>
</dbReference>
<keyword evidence="5" id="KW-1185">Reference proteome</keyword>
<keyword evidence="3" id="KW-0560">Oxidoreductase</keyword>
<evidence type="ECO:0000313" key="5">
    <source>
        <dbReference type="Proteomes" id="UP000310108"/>
    </source>
</evidence>
<dbReference type="PANTHER" id="PTHR43639">
    <property type="entry name" value="OXIDOREDUCTASE, SHORT-CHAIN DEHYDROGENASE/REDUCTASE FAMILY (AFU_ORTHOLOGUE AFUA_5G02870)"/>
    <property type="match status" value="1"/>
</dbReference>
<comment type="caution">
    <text evidence="4">The sequence shown here is derived from an EMBL/GenBank/DDBJ whole genome shotgun (WGS) entry which is preliminary data.</text>
</comment>
<sequence length="209" mass="22245">MVVRLDDKVALVTGSGQGIGAAIALYLGRQGAKVVINYAKSAESANDVVQAIKGLGSDAIAIQADVSKAPQMVRLFEEAVGHFGKLDIVCSKSGAVSFDHPKDQEEEFDQVFNIFTRGPFFLAQQAHKHLSVGGRIILITPKTADSVSVPQRAVYSASKAAIFAAVSVLSKEYSKNKITINIISLSDTDTVSITLLNAENPTKDDILNV</sequence>
<name>A0A4V6DH47_9PEZI</name>
<dbReference type="OrthoDB" id="47007at2759"/>
<protein>
    <submittedName>
        <fullName evidence="4">Tetrahydroxynaphthalene reductase</fullName>
    </submittedName>
</protein>
<dbReference type="GO" id="GO:0016491">
    <property type="term" value="F:oxidoreductase activity"/>
    <property type="evidence" value="ECO:0007669"/>
    <property type="project" value="UniProtKB-KW"/>
</dbReference>
<dbReference type="InterPro" id="IPR036291">
    <property type="entry name" value="NAD(P)-bd_dom_sf"/>
</dbReference>
<dbReference type="Proteomes" id="UP000310108">
    <property type="component" value="Unassembled WGS sequence"/>
</dbReference>
<comment type="similarity">
    <text evidence="1">Belongs to the short-chain dehydrogenases/reductases (SDR) family.</text>
</comment>
<dbReference type="SUPFAM" id="SSF51735">
    <property type="entry name" value="NAD(P)-binding Rossmann-fold domains"/>
    <property type="match status" value="1"/>
</dbReference>
<dbReference type="PANTHER" id="PTHR43639:SF1">
    <property type="entry name" value="SHORT-CHAIN DEHYDROGENASE_REDUCTASE FAMILY PROTEIN"/>
    <property type="match status" value="1"/>
</dbReference>
<organism evidence="4 5">
    <name type="scientific">Colletotrichum tanaceti</name>
    <dbReference type="NCBI Taxonomy" id="1306861"/>
    <lineage>
        <taxon>Eukaryota</taxon>
        <taxon>Fungi</taxon>
        <taxon>Dikarya</taxon>
        <taxon>Ascomycota</taxon>
        <taxon>Pezizomycotina</taxon>
        <taxon>Sordariomycetes</taxon>
        <taxon>Hypocreomycetidae</taxon>
        <taxon>Glomerellales</taxon>
        <taxon>Glomerellaceae</taxon>
        <taxon>Colletotrichum</taxon>
        <taxon>Colletotrichum destructivum species complex</taxon>
    </lineage>
</organism>
<dbReference type="Gene3D" id="3.40.50.720">
    <property type="entry name" value="NAD(P)-binding Rossmann-like Domain"/>
    <property type="match status" value="1"/>
</dbReference>
<evidence type="ECO:0000256" key="1">
    <source>
        <dbReference type="ARBA" id="ARBA00006484"/>
    </source>
</evidence>
<dbReference type="STRING" id="1306861.A0A4V6DH47"/>
<evidence type="ECO:0000313" key="4">
    <source>
        <dbReference type="EMBL" id="TKW55296.1"/>
    </source>
</evidence>
<dbReference type="PRINTS" id="PR00081">
    <property type="entry name" value="GDHRDH"/>
</dbReference>